<gene>
    <name evidence="8" type="ORF">Cvel_19680</name>
</gene>
<dbReference type="EMBL" id="CDMZ01000791">
    <property type="protein sequence ID" value="CEM21581.1"/>
    <property type="molecule type" value="Genomic_DNA"/>
</dbReference>
<dbReference type="SUPFAM" id="SSF53187">
    <property type="entry name" value="Zn-dependent exopeptidases"/>
    <property type="match status" value="1"/>
</dbReference>
<dbReference type="GO" id="GO:0016788">
    <property type="term" value="F:hydrolase activity, acting on ester bonds"/>
    <property type="evidence" value="ECO:0007669"/>
    <property type="project" value="InterPro"/>
</dbReference>
<evidence type="ECO:0000256" key="1">
    <source>
        <dbReference type="ARBA" id="ARBA00001947"/>
    </source>
</evidence>
<dbReference type="Gene3D" id="3.40.630.10">
    <property type="entry name" value="Zn peptidases"/>
    <property type="match status" value="1"/>
</dbReference>
<keyword evidence="4" id="KW-0862">Zinc</keyword>
<evidence type="ECO:0000256" key="5">
    <source>
        <dbReference type="SAM" id="MobiDB-lite"/>
    </source>
</evidence>
<evidence type="ECO:0000256" key="4">
    <source>
        <dbReference type="ARBA" id="ARBA00022833"/>
    </source>
</evidence>
<dbReference type="GO" id="GO:0016811">
    <property type="term" value="F:hydrolase activity, acting on carbon-nitrogen (but not peptide) bonds, in linear amides"/>
    <property type="evidence" value="ECO:0007669"/>
    <property type="project" value="TreeGrafter"/>
</dbReference>
<evidence type="ECO:0000256" key="2">
    <source>
        <dbReference type="ARBA" id="ARBA00022723"/>
    </source>
</evidence>
<keyword evidence="2" id="KW-0479">Metal-binding</keyword>
<dbReference type="Gene3D" id="2.20.25.160">
    <property type="match status" value="1"/>
</dbReference>
<dbReference type="PANTHER" id="PTHR15162:SF7">
    <property type="entry name" value="SUCCINYLGLUTAMATE DESUCCINYLASE"/>
    <property type="match status" value="1"/>
</dbReference>
<evidence type="ECO:0008006" key="9">
    <source>
        <dbReference type="Google" id="ProtNLM"/>
    </source>
</evidence>
<feature type="region of interest" description="Disordered" evidence="5">
    <location>
        <begin position="403"/>
        <end position="439"/>
    </location>
</feature>
<dbReference type="AlphaFoldDB" id="A0A0G4G0W7"/>
<evidence type="ECO:0000256" key="3">
    <source>
        <dbReference type="ARBA" id="ARBA00022801"/>
    </source>
</evidence>
<keyword evidence="3" id="KW-0378">Hydrolase</keyword>
<dbReference type="VEuPathDB" id="CryptoDB:Cvel_19680"/>
<feature type="domain" description="AstE/AspA barrel-sandwich hybrid" evidence="6">
    <location>
        <begin position="288"/>
        <end position="382"/>
    </location>
</feature>
<dbReference type="InterPro" id="IPR007036">
    <property type="entry name" value="Aste_AspA_hybrid_dom"/>
</dbReference>
<dbReference type="InterPro" id="IPR050178">
    <property type="entry name" value="AspA/AstE_fam"/>
</dbReference>
<feature type="compositionally biased region" description="Low complexity" evidence="5">
    <location>
        <begin position="406"/>
        <end position="418"/>
    </location>
</feature>
<dbReference type="PANTHER" id="PTHR15162">
    <property type="entry name" value="ASPARTOACYLASE"/>
    <property type="match status" value="1"/>
</dbReference>
<evidence type="ECO:0000259" key="6">
    <source>
        <dbReference type="Pfam" id="PF04952"/>
    </source>
</evidence>
<accession>A0A0G4G0W7</accession>
<protein>
    <recommendedName>
        <fullName evidence="9">Aspartoacylase</fullName>
    </recommendedName>
</protein>
<evidence type="ECO:0000259" key="7">
    <source>
        <dbReference type="Pfam" id="PF24827"/>
    </source>
</evidence>
<feature type="domain" description="Succinylglutamate desuccinylase/Aspartoacylase catalytic" evidence="7">
    <location>
        <begin position="17"/>
        <end position="228"/>
    </location>
</feature>
<dbReference type="GO" id="GO:0005829">
    <property type="term" value="C:cytosol"/>
    <property type="evidence" value="ECO:0007669"/>
    <property type="project" value="TreeGrafter"/>
</dbReference>
<dbReference type="GO" id="GO:0046872">
    <property type="term" value="F:metal ion binding"/>
    <property type="evidence" value="ECO:0007669"/>
    <property type="project" value="UniProtKB-KW"/>
</dbReference>
<proteinExistence type="predicted"/>
<comment type="cofactor">
    <cofactor evidence="1">
        <name>Zn(2+)</name>
        <dbReference type="ChEBI" id="CHEBI:29105"/>
    </cofactor>
</comment>
<reference evidence="8" key="1">
    <citation type="submission" date="2014-11" db="EMBL/GenBank/DDBJ databases">
        <authorList>
            <person name="Otto D Thomas"/>
            <person name="Naeem Raeece"/>
        </authorList>
    </citation>
    <scope>NUCLEOTIDE SEQUENCE</scope>
</reference>
<sequence length="445" mass="48153">METSDWSPRHVTSREAVKTCVIAGATHGNELNGLHLVKYMLRTSTTQLHRKTLEVKAIISNPEAANENRRYVEEDLNRCFVTSRLAETAAILDEEEAVTNGDAKRGEHKRVSLEMRRAVELDAELGPKHSPSPNTDFLIDLHGTVSNTGTLLLMAEGDGLALEVAAYLCSLDPSVRVSFWPSGGDENPFLPTVARSGMTFEVGPCPHGSVRAGQFLTTRNLITEALDYLDRRNQRLSQATSEAETETVESHTVTAISTGVVSVSAEGEKTALGKRAQPAPSSRLVKASLTIYSRVGFVDFPRDAMGDLRGTVHADLDGRDFAEIGEGALAFEIFDGTARHFHRARDLRLLPGASVEPEEPLFAFFINEPAYYEKGVAFVVARRGEVEVTFEARKDWVAPGVSAEMGEGSLRGNGESLGSNGGLLGGTEEEEGGGPPPPLKILKVL</sequence>
<name>A0A0G4G0W7_9ALVE</name>
<dbReference type="InterPro" id="IPR055438">
    <property type="entry name" value="AstE_AspA_cat"/>
</dbReference>
<dbReference type="Pfam" id="PF24827">
    <property type="entry name" value="AstE_AspA_cat"/>
    <property type="match status" value="1"/>
</dbReference>
<organism evidence="8">
    <name type="scientific">Chromera velia CCMP2878</name>
    <dbReference type="NCBI Taxonomy" id="1169474"/>
    <lineage>
        <taxon>Eukaryota</taxon>
        <taxon>Sar</taxon>
        <taxon>Alveolata</taxon>
        <taxon>Colpodellida</taxon>
        <taxon>Chromeraceae</taxon>
        <taxon>Chromera</taxon>
    </lineage>
</organism>
<dbReference type="Pfam" id="PF04952">
    <property type="entry name" value="AstE_AspA_hybrid"/>
    <property type="match status" value="1"/>
</dbReference>
<evidence type="ECO:0000313" key="8">
    <source>
        <dbReference type="EMBL" id="CEM21581.1"/>
    </source>
</evidence>